<evidence type="ECO:0000313" key="2">
    <source>
        <dbReference type="EMBL" id="NMG02331.1"/>
    </source>
</evidence>
<keyword evidence="1" id="KW-1133">Transmembrane helix</keyword>
<feature type="transmembrane region" description="Helical" evidence="1">
    <location>
        <begin position="44"/>
        <end position="66"/>
    </location>
</feature>
<dbReference type="AlphaFoldDB" id="A0A972J7X8"/>
<evidence type="ECO:0000313" key="3">
    <source>
        <dbReference type="Proteomes" id="UP000599523"/>
    </source>
</evidence>
<feature type="transmembrane region" description="Helical" evidence="1">
    <location>
        <begin position="170"/>
        <end position="187"/>
    </location>
</feature>
<dbReference type="RefSeq" id="WP_168987120.1">
    <property type="nucleotide sequence ID" value="NZ_CAWPHM010000110.1"/>
</dbReference>
<keyword evidence="1" id="KW-0812">Transmembrane</keyword>
<evidence type="ECO:0000256" key="1">
    <source>
        <dbReference type="SAM" id="Phobius"/>
    </source>
</evidence>
<feature type="transmembrane region" description="Helical" evidence="1">
    <location>
        <begin position="89"/>
        <end position="122"/>
    </location>
</feature>
<protein>
    <submittedName>
        <fullName evidence="2">Phenylacetyl-CoA:acceptor oxidoreductase</fullName>
    </submittedName>
</protein>
<sequence length="292" mass="30848">MRGVEPQLQAVWDMRAAANFIGGGTGTGLLLWAAMSASAHGTSLLGPVLLALFCVGVGLVCVWAEIGRPLRALNVLLHPKTSWMTREGLIAMPLFALGLTAAWLGSIALAWLTALTGLGFLYCQARIVSASKGIPAWREDSIVPLLVATGLAEGAGLFAILALFLANAPGALFALPLLLLIVARLLLWRRYRTRLERPNGAPRKALQEIGATHRLFVIVGHALPATLAVIALLVPAFAPTLLALAGAAVLATGWHFKAALITRFAYTQGFALERVPARTPGHSRPGVKPGWS</sequence>
<dbReference type="EMBL" id="WTVM01000019">
    <property type="protein sequence ID" value="NMG02331.1"/>
    <property type="molecule type" value="Genomic_DNA"/>
</dbReference>
<dbReference type="Gene3D" id="1.20.1630.10">
    <property type="entry name" value="Formate dehydrogenase/DMSO reductase domain"/>
    <property type="match status" value="1"/>
</dbReference>
<feature type="transmembrane region" description="Helical" evidence="1">
    <location>
        <begin position="142"/>
        <end position="164"/>
    </location>
</feature>
<keyword evidence="1" id="KW-0472">Membrane</keyword>
<keyword evidence="3" id="KW-1185">Reference proteome</keyword>
<feature type="transmembrane region" description="Helical" evidence="1">
    <location>
        <begin position="16"/>
        <end position="37"/>
    </location>
</feature>
<reference evidence="2" key="1">
    <citation type="submission" date="2019-12" db="EMBL/GenBank/DDBJ databases">
        <title>Comparative genomics gives insights into the taxonomy of the Azoarcus-Aromatoleum group and reveals separate origins of nif in the plant-associated Azoarcus and non-plant-associated Aromatoleum sub-groups.</title>
        <authorList>
            <person name="Lafos M."/>
            <person name="Maluk M."/>
            <person name="Batista M."/>
            <person name="Junghare M."/>
            <person name="Carmona M."/>
            <person name="Faoro H."/>
            <person name="Cruz L.M."/>
            <person name="Battistoni F."/>
            <person name="De Souza E."/>
            <person name="Pedrosa F."/>
            <person name="Chen W.-M."/>
            <person name="Poole P.S."/>
            <person name="Dixon R.A."/>
            <person name="James E.K."/>
        </authorList>
    </citation>
    <scope>NUCLEOTIDE SEQUENCE</scope>
    <source>
        <strain evidence="2">NSC3</strain>
    </source>
</reference>
<accession>A0A972J7X8</accession>
<name>A0A972J7X8_9RHOO</name>
<feature type="transmembrane region" description="Helical" evidence="1">
    <location>
        <begin position="244"/>
        <end position="266"/>
    </location>
</feature>
<comment type="caution">
    <text evidence="2">The sequence shown here is derived from an EMBL/GenBank/DDBJ whole genome shotgun (WGS) entry which is preliminary data.</text>
</comment>
<gene>
    <name evidence="2" type="ORF">GPA21_05020</name>
</gene>
<dbReference type="Proteomes" id="UP000599523">
    <property type="component" value="Unassembled WGS sequence"/>
</dbReference>
<organism evidence="2 3">
    <name type="scientific">Azoarcus taiwanensis</name>
    <dbReference type="NCBI Taxonomy" id="666964"/>
    <lineage>
        <taxon>Bacteria</taxon>
        <taxon>Pseudomonadati</taxon>
        <taxon>Pseudomonadota</taxon>
        <taxon>Betaproteobacteria</taxon>
        <taxon>Rhodocyclales</taxon>
        <taxon>Zoogloeaceae</taxon>
        <taxon>Azoarcus</taxon>
    </lineage>
</organism>
<feature type="transmembrane region" description="Helical" evidence="1">
    <location>
        <begin position="215"/>
        <end position="238"/>
    </location>
</feature>
<proteinExistence type="predicted"/>